<protein>
    <submittedName>
        <fullName evidence="1">Uncharacterized protein</fullName>
    </submittedName>
</protein>
<reference evidence="1 2" key="1">
    <citation type="submission" date="2022-11" db="EMBL/GenBank/DDBJ databases">
        <title>Minimal conservation of predation-associated metabolite biosynthetic gene clusters underscores biosynthetic potential of Myxococcota including descriptions for ten novel species: Archangium lansinium sp. nov., Myxococcus landrumus sp. nov., Nannocystis bai.</title>
        <authorList>
            <person name="Ahearne A."/>
            <person name="Stevens C."/>
            <person name="Phillips K."/>
        </authorList>
    </citation>
    <scope>NUCLEOTIDE SEQUENCE [LARGE SCALE GENOMIC DNA]</scope>
    <source>
        <strain evidence="1 2">MIWBW</strain>
    </source>
</reference>
<dbReference type="Proteomes" id="UP001207654">
    <property type="component" value="Unassembled WGS sequence"/>
</dbReference>
<dbReference type="EMBL" id="JAPNKA010000001">
    <property type="protein sequence ID" value="MCY1082906.1"/>
    <property type="molecule type" value="Genomic_DNA"/>
</dbReference>
<evidence type="ECO:0000313" key="1">
    <source>
        <dbReference type="EMBL" id="MCY1082906.1"/>
    </source>
</evidence>
<dbReference type="RefSeq" id="WP_267541459.1">
    <property type="nucleotide sequence ID" value="NZ_JAPNKA010000001.1"/>
</dbReference>
<sequence length="392" mass="43628">MRWKFPDPKEAAAREQLLARIDAWWQAFAAQTPRLNALFLNQEQWDLPAWMREHLESIHPGLMWEYGAGLKGGHRLIITPESSHYLCPLVEVILARAPVLPGWEFYPWRLPEAASMALQVVQARTGVDVSGYQARAAANEDGTVDITYTPRSLLSRLNPFRQRDEALNGALIVATEALLGEELLNTRIGAISVESRGDGVPLEALASEVRARILALDEKLPSSPFHTQLDEASWTLYELKPTQHEDYPGRLDLFVANTMAPALWASAHSVRPFSSRRFSRHGETFCYLKLDGSEGLGEGGFKDRAEVEDALNEALVPAGLGCVIGGGTGVRYSYVDLALMNVERAMSVMRDVLQRGKVPRRTWLLFFDSALGAEWLPIWEDAPPPFLPADAD</sequence>
<evidence type="ECO:0000313" key="2">
    <source>
        <dbReference type="Proteomes" id="UP001207654"/>
    </source>
</evidence>
<accession>A0ABT4AMJ2</accession>
<keyword evidence="2" id="KW-1185">Reference proteome</keyword>
<name>A0ABT4AMJ2_9BACT</name>
<gene>
    <name evidence="1" type="ORF">OV287_51490</name>
</gene>
<comment type="caution">
    <text evidence="1">The sequence shown here is derived from an EMBL/GenBank/DDBJ whole genome shotgun (WGS) entry which is preliminary data.</text>
</comment>
<organism evidence="1 2">
    <name type="scientific">Archangium lansingense</name>
    <dbReference type="NCBI Taxonomy" id="2995310"/>
    <lineage>
        <taxon>Bacteria</taxon>
        <taxon>Pseudomonadati</taxon>
        <taxon>Myxococcota</taxon>
        <taxon>Myxococcia</taxon>
        <taxon>Myxococcales</taxon>
        <taxon>Cystobacterineae</taxon>
        <taxon>Archangiaceae</taxon>
        <taxon>Archangium</taxon>
    </lineage>
</organism>
<proteinExistence type="predicted"/>